<feature type="domain" description="Uncharacterized protein TP-0789" evidence="1">
    <location>
        <begin position="68"/>
        <end position="250"/>
    </location>
</feature>
<keyword evidence="2" id="KW-0449">Lipoprotein</keyword>
<dbReference type="Gene3D" id="2.50.20.10">
    <property type="entry name" value="Lipoprotein localisation LolA/LolB/LppX"/>
    <property type="match status" value="1"/>
</dbReference>
<evidence type="ECO:0000313" key="2">
    <source>
        <dbReference type="EMBL" id="SFV50842.1"/>
    </source>
</evidence>
<dbReference type="InterPro" id="IPR033399">
    <property type="entry name" value="TP_0789-like"/>
</dbReference>
<sequence length="250" mass="28610">MKKILLTTILTATSLMAISNLELAKKADGVMDGFESSIAQTEMTLINASGQKSVRELEMKTLEGESADKTISTFLSPADVKGTKTLTHEHIDRDDDQWLYLPALKRVKRIASRNKSGSFMGSEFSYEDIGNQNYQKFTYEGEAKEVELDGVKCYKGARVPKDKNSGYTKQITWIDKENLLIQKIEYYDRKQELLKTAIFSDYKQIDGIWRMGKIEMKNHQNDKSTILIWKEDKIKAGLTAKEFNKRVLKQ</sequence>
<name>A0A1W1BBF6_9ZZZZ</name>
<evidence type="ECO:0000259" key="1">
    <source>
        <dbReference type="Pfam" id="PF17131"/>
    </source>
</evidence>
<dbReference type="CDD" id="cd16329">
    <property type="entry name" value="LolA_like"/>
    <property type="match status" value="1"/>
</dbReference>
<organism evidence="2">
    <name type="scientific">hydrothermal vent metagenome</name>
    <dbReference type="NCBI Taxonomy" id="652676"/>
    <lineage>
        <taxon>unclassified sequences</taxon>
        <taxon>metagenomes</taxon>
        <taxon>ecological metagenomes</taxon>
    </lineage>
</organism>
<dbReference type="Pfam" id="PF17131">
    <property type="entry name" value="LolA_like"/>
    <property type="match status" value="1"/>
</dbReference>
<dbReference type="AlphaFoldDB" id="A0A1W1BBF6"/>
<reference evidence="2" key="1">
    <citation type="submission" date="2016-10" db="EMBL/GenBank/DDBJ databases">
        <authorList>
            <person name="de Groot N.N."/>
        </authorList>
    </citation>
    <scope>NUCLEOTIDE SEQUENCE</scope>
</reference>
<protein>
    <submittedName>
        <fullName evidence="2">Outer membrane lipoprotein-sorting protein</fullName>
    </submittedName>
</protein>
<dbReference type="EMBL" id="FPHE01000014">
    <property type="protein sequence ID" value="SFV50842.1"/>
    <property type="molecule type" value="Genomic_DNA"/>
</dbReference>
<accession>A0A1W1BBF6</accession>
<gene>
    <name evidence="2" type="ORF">MNB_SV-12-1089</name>
</gene>
<proteinExistence type="predicted"/>